<dbReference type="GO" id="GO:0007165">
    <property type="term" value="P:signal transduction"/>
    <property type="evidence" value="ECO:0007669"/>
    <property type="project" value="UniProtKB-KW"/>
</dbReference>
<evidence type="ECO:0000256" key="9">
    <source>
        <dbReference type="ARBA" id="ARBA00023224"/>
    </source>
</evidence>
<comment type="caution">
    <text evidence="10">Lacks conserved residue(s) required for the propagation of feature annotation.</text>
</comment>
<keyword evidence="2" id="KW-1003">Cell membrane</keyword>
<dbReference type="PANTHER" id="PTHR21137:SF35">
    <property type="entry name" value="ODORANT RECEPTOR 19A-RELATED"/>
    <property type="match status" value="1"/>
</dbReference>
<dbReference type="GO" id="GO:0005886">
    <property type="term" value="C:plasma membrane"/>
    <property type="evidence" value="ECO:0007669"/>
    <property type="project" value="UniProtKB-SubCell"/>
</dbReference>
<keyword evidence="7 10" id="KW-0472">Membrane</keyword>
<sequence length="344" mass="39493">MNYQVSVAAGFTILEGNSKMPFVMELIQYMIVGIYFTSIFVVFVIKKEAIMSNYNCIQTKFIQWSNKRALHPNAAYNRNIKSVKSLAIPLATLSLSIAFGPLASAINDIGKLPLDDRAHFVLFWPTIVDTNKLSMYGIIYTLQSTFTILLYISVLSFNLGFMVFLNELITQFEMLLDGITDAFKYKMDTQFQTLFIDCIRHHQIIIKFLDDLKSYFKWMILIEIIVVQVILAILIYNLTKVNASLGYKVKIAGSILFNLLPICFHCHIGEVVLSLHTRLSNHIYNMTWYDMPNKNEQLIVIMFQRTQRDLTLSSALFSSERASRALISKVIKQVYTILNVLLKT</sequence>
<dbReference type="Proteomes" id="UP001160148">
    <property type="component" value="Unassembled WGS sequence"/>
</dbReference>
<proteinExistence type="inferred from homology"/>
<dbReference type="EMBL" id="CARXXK010000001">
    <property type="protein sequence ID" value="CAI6342970.1"/>
    <property type="molecule type" value="Genomic_DNA"/>
</dbReference>
<evidence type="ECO:0000256" key="1">
    <source>
        <dbReference type="ARBA" id="ARBA00004651"/>
    </source>
</evidence>
<dbReference type="InterPro" id="IPR004117">
    <property type="entry name" value="7tm6_olfct_rcpt"/>
</dbReference>
<protein>
    <recommendedName>
        <fullName evidence="10">Odorant receptor</fullName>
    </recommendedName>
</protein>
<reference evidence="11 12" key="1">
    <citation type="submission" date="2023-01" db="EMBL/GenBank/DDBJ databases">
        <authorList>
            <person name="Whitehead M."/>
        </authorList>
    </citation>
    <scope>NUCLEOTIDE SEQUENCE [LARGE SCALE GENOMIC DNA]</scope>
</reference>
<evidence type="ECO:0000256" key="2">
    <source>
        <dbReference type="ARBA" id="ARBA00022475"/>
    </source>
</evidence>
<dbReference type="Pfam" id="PF02949">
    <property type="entry name" value="7tm_6"/>
    <property type="match status" value="1"/>
</dbReference>
<evidence type="ECO:0000256" key="5">
    <source>
        <dbReference type="ARBA" id="ARBA00022725"/>
    </source>
</evidence>
<keyword evidence="12" id="KW-1185">Reference proteome</keyword>
<evidence type="ECO:0000256" key="7">
    <source>
        <dbReference type="ARBA" id="ARBA00023136"/>
    </source>
</evidence>
<feature type="transmembrane region" description="Helical" evidence="10">
    <location>
        <begin position="26"/>
        <end position="45"/>
    </location>
</feature>
<keyword evidence="4 10" id="KW-0812">Transmembrane</keyword>
<dbReference type="GO" id="GO:0005549">
    <property type="term" value="F:odorant binding"/>
    <property type="evidence" value="ECO:0007669"/>
    <property type="project" value="InterPro"/>
</dbReference>
<keyword evidence="9 10" id="KW-0807">Transducer</keyword>
<feature type="transmembrane region" description="Helical" evidence="10">
    <location>
        <begin position="86"/>
        <end position="106"/>
    </location>
</feature>
<evidence type="ECO:0000256" key="10">
    <source>
        <dbReference type="RuleBase" id="RU351113"/>
    </source>
</evidence>
<keyword evidence="5 10" id="KW-0552">Olfaction</keyword>
<evidence type="ECO:0000256" key="6">
    <source>
        <dbReference type="ARBA" id="ARBA00022989"/>
    </source>
</evidence>
<evidence type="ECO:0000313" key="12">
    <source>
        <dbReference type="Proteomes" id="UP001160148"/>
    </source>
</evidence>
<accession>A0AAV0VHG7</accession>
<comment type="subcellular location">
    <subcellularLocation>
        <location evidence="1 10">Cell membrane</location>
        <topology evidence="1 10">Multi-pass membrane protein</topology>
    </subcellularLocation>
</comment>
<comment type="similarity">
    <text evidence="10">Belongs to the insect chemoreceptor superfamily. Heteromeric odorant receptor channel (TC 1.A.69) family.</text>
</comment>
<feature type="transmembrane region" description="Helical" evidence="10">
    <location>
        <begin position="215"/>
        <end position="239"/>
    </location>
</feature>
<dbReference type="AlphaFoldDB" id="A0AAV0VHG7"/>
<keyword evidence="6 10" id="KW-1133">Transmembrane helix</keyword>
<evidence type="ECO:0000313" key="11">
    <source>
        <dbReference type="EMBL" id="CAI6342970.1"/>
    </source>
</evidence>
<evidence type="ECO:0000256" key="8">
    <source>
        <dbReference type="ARBA" id="ARBA00023170"/>
    </source>
</evidence>
<evidence type="ECO:0000256" key="4">
    <source>
        <dbReference type="ARBA" id="ARBA00022692"/>
    </source>
</evidence>
<dbReference type="PANTHER" id="PTHR21137">
    <property type="entry name" value="ODORANT RECEPTOR"/>
    <property type="match status" value="1"/>
</dbReference>
<gene>
    <name evidence="11" type="ORF">MEUPH1_LOCUS297</name>
</gene>
<evidence type="ECO:0000256" key="3">
    <source>
        <dbReference type="ARBA" id="ARBA00022606"/>
    </source>
</evidence>
<name>A0AAV0VHG7_9HEMI</name>
<feature type="transmembrane region" description="Helical" evidence="10">
    <location>
        <begin position="251"/>
        <end position="273"/>
    </location>
</feature>
<keyword evidence="8 10" id="KW-0675">Receptor</keyword>
<keyword evidence="3 10" id="KW-0716">Sensory transduction</keyword>
<organism evidence="11 12">
    <name type="scientific">Macrosiphum euphorbiae</name>
    <name type="common">potato aphid</name>
    <dbReference type="NCBI Taxonomy" id="13131"/>
    <lineage>
        <taxon>Eukaryota</taxon>
        <taxon>Metazoa</taxon>
        <taxon>Ecdysozoa</taxon>
        <taxon>Arthropoda</taxon>
        <taxon>Hexapoda</taxon>
        <taxon>Insecta</taxon>
        <taxon>Pterygota</taxon>
        <taxon>Neoptera</taxon>
        <taxon>Paraneoptera</taxon>
        <taxon>Hemiptera</taxon>
        <taxon>Sternorrhyncha</taxon>
        <taxon>Aphidomorpha</taxon>
        <taxon>Aphidoidea</taxon>
        <taxon>Aphididae</taxon>
        <taxon>Macrosiphini</taxon>
        <taxon>Macrosiphum</taxon>
    </lineage>
</organism>
<comment type="caution">
    <text evidence="11">The sequence shown here is derived from an EMBL/GenBank/DDBJ whole genome shotgun (WGS) entry which is preliminary data.</text>
</comment>
<feature type="transmembrane region" description="Helical" evidence="10">
    <location>
        <begin position="138"/>
        <end position="165"/>
    </location>
</feature>
<dbReference type="GO" id="GO:0004984">
    <property type="term" value="F:olfactory receptor activity"/>
    <property type="evidence" value="ECO:0007669"/>
    <property type="project" value="InterPro"/>
</dbReference>